<reference evidence="1 2" key="1">
    <citation type="submission" date="2013-12" db="EMBL/GenBank/DDBJ databases">
        <title>Ecological redundancy of diverse viral populations within a natural community.</title>
        <authorList>
            <person name="Gregory A.C."/>
            <person name="LaButti K."/>
            <person name="Copeland A."/>
            <person name="Woyke T."/>
            <person name="Sullivan M.B."/>
        </authorList>
    </citation>
    <scope>NUCLEOTIDE SEQUENCE [LARGE SCALE GENOMIC DNA]</scope>
    <source>
        <strain evidence="1">Syn7803US65</strain>
    </source>
</reference>
<evidence type="ECO:0000313" key="1">
    <source>
        <dbReference type="EMBL" id="AIX36167.1"/>
    </source>
</evidence>
<name>A0A0E3HSJ3_9CAUD</name>
<accession>A0A0E3HSJ3</accession>
<organism evidence="1 2">
    <name type="scientific">Synechococcus phage ACG-2014d</name>
    <dbReference type="NCBI Taxonomy" id="1493509"/>
    <lineage>
        <taxon>Viruses</taxon>
        <taxon>Duplodnaviria</taxon>
        <taxon>Heunggongvirae</taxon>
        <taxon>Uroviricota</taxon>
        <taxon>Caudoviricetes</taxon>
        <taxon>Pantevenvirales</taxon>
        <taxon>Kyanoviridae</taxon>
        <taxon>Lowelvirus</taxon>
        <taxon>Lowelvirus tuscon4d</taxon>
    </lineage>
</organism>
<gene>
    <name evidence="1" type="ORF">Syn7803US65_185</name>
</gene>
<proteinExistence type="predicted"/>
<sequence>MINEPIFQRVLPEFEGRGDTIPQYMTHAYYWLGWGIKGNREVYAWDYESKLTWV</sequence>
<dbReference type="EMBL" id="KJ019119">
    <property type="protein sequence ID" value="AIX36167.1"/>
    <property type="molecule type" value="Genomic_DNA"/>
</dbReference>
<dbReference type="Proteomes" id="UP000185349">
    <property type="component" value="Segment"/>
</dbReference>
<protein>
    <submittedName>
        <fullName evidence="1">Uncharacterized protein</fullName>
    </submittedName>
</protein>
<evidence type="ECO:0000313" key="2">
    <source>
        <dbReference type="Proteomes" id="UP000185349"/>
    </source>
</evidence>